<evidence type="ECO:0000256" key="1">
    <source>
        <dbReference type="SAM" id="SignalP"/>
    </source>
</evidence>
<keyword evidence="1" id="KW-0732">Signal</keyword>
<evidence type="ECO:0000313" key="2">
    <source>
        <dbReference type="EMBL" id="CAJ2506686.1"/>
    </source>
</evidence>
<accession>A0AAI8VLM1</accession>
<comment type="caution">
    <text evidence="2">The sequence shown here is derived from an EMBL/GenBank/DDBJ whole genome shotgun (WGS) entry which is preliminary data.</text>
</comment>
<keyword evidence="3" id="KW-1185">Reference proteome</keyword>
<dbReference type="InterPro" id="IPR011009">
    <property type="entry name" value="Kinase-like_dom_sf"/>
</dbReference>
<feature type="chain" id="PRO_5042483181" evidence="1">
    <location>
        <begin position="21"/>
        <end position="222"/>
    </location>
</feature>
<dbReference type="EMBL" id="CAUWAG010000010">
    <property type="protein sequence ID" value="CAJ2506686.1"/>
    <property type="molecule type" value="Genomic_DNA"/>
</dbReference>
<organism evidence="2 3">
    <name type="scientific">Anthostomella pinea</name>
    <dbReference type="NCBI Taxonomy" id="933095"/>
    <lineage>
        <taxon>Eukaryota</taxon>
        <taxon>Fungi</taxon>
        <taxon>Dikarya</taxon>
        <taxon>Ascomycota</taxon>
        <taxon>Pezizomycotina</taxon>
        <taxon>Sordariomycetes</taxon>
        <taxon>Xylariomycetidae</taxon>
        <taxon>Xylariales</taxon>
        <taxon>Xylariaceae</taxon>
        <taxon>Anthostomella</taxon>
    </lineage>
</organism>
<dbReference type="SUPFAM" id="SSF56112">
    <property type="entry name" value="Protein kinase-like (PK-like)"/>
    <property type="match status" value="1"/>
</dbReference>
<evidence type="ECO:0000313" key="3">
    <source>
        <dbReference type="Proteomes" id="UP001295740"/>
    </source>
</evidence>
<dbReference type="AlphaFoldDB" id="A0AAI8VLM1"/>
<gene>
    <name evidence="2" type="ORF">KHLLAP_LOCUS7154</name>
</gene>
<dbReference type="Proteomes" id="UP001295740">
    <property type="component" value="Unassembled WGS sequence"/>
</dbReference>
<feature type="signal peptide" evidence="1">
    <location>
        <begin position="1"/>
        <end position="20"/>
    </location>
</feature>
<protein>
    <submittedName>
        <fullName evidence="2">Uu.00g078720.m01.CDS01</fullName>
    </submittedName>
</protein>
<sequence length="222" mass="25033">MHLQNILHIGLLGLLSPSLGPHEGLVAGRALASTKATSEVEKRGLVSSRAVKWTLKPKVDESKVTNQKVINADYLDGLAEEDDARVFKAAVDGFGDVLFKYFDDELETNLNTEVEAYKKIEGKEIGPQFEAIVTKKGKPFGFLIELLDRASKPTKHDRKACKDKLQAFHDVGLLHGDPNIGQFLMMNEKCYILDFEYSKECHDDDKFKEEMKELDENFDELD</sequence>
<reference evidence="2" key="1">
    <citation type="submission" date="2023-10" db="EMBL/GenBank/DDBJ databases">
        <authorList>
            <person name="Hackl T."/>
        </authorList>
    </citation>
    <scope>NUCLEOTIDE SEQUENCE</scope>
</reference>
<proteinExistence type="predicted"/>
<name>A0AAI8VLM1_9PEZI</name>